<keyword evidence="3" id="KW-1185">Reference proteome</keyword>
<dbReference type="AlphaFoldDB" id="A0A2Y9ACQ6"/>
<reference evidence="2 4" key="1">
    <citation type="submission" date="2016-10" db="EMBL/GenBank/DDBJ databases">
        <authorList>
            <person name="Cai Z."/>
        </authorList>
    </citation>
    <scope>NUCLEOTIDE SEQUENCE [LARGE SCALE GENOMIC DNA]</scope>
    <source>
        <strain evidence="2 4">DSM 25227</strain>
    </source>
</reference>
<organism evidence="2 4">
    <name type="scientific">Jannaschia seohaensis</name>
    <dbReference type="NCBI Taxonomy" id="475081"/>
    <lineage>
        <taxon>Bacteria</taxon>
        <taxon>Pseudomonadati</taxon>
        <taxon>Pseudomonadota</taxon>
        <taxon>Alphaproteobacteria</taxon>
        <taxon>Rhodobacterales</taxon>
        <taxon>Roseobacteraceae</taxon>
        <taxon>Jannaschia</taxon>
    </lineage>
</organism>
<proteinExistence type="predicted"/>
<evidence type="ECO:0000313" key="1">
    <source>
        <dbReference type="EMBL" id="PWJ21327.1"/>
    </source>
</evidence>
<evidence type="ECO:0000313" key="4">
    <source>
        <dbReference type="Proteomes" id="UP000251571"/>
    </source>
</evidence>
<dbReference type="EMBL" id="UETC01000002">
    <property type="protein sequence ID" value="SSA41756.1"/>
    <property type="molecule type" value="Genomic_DNA"/>
</dbReference>
<dbReference type="Proteomes" id="UP000245839">
    <property type="component" value="Unassembled WGS sequence"/>
</dbReference>
<protein>
    <submittedName>
        <fullName evidence="2">Uncharacterized protein</fullName>
    </submittedName>
</protein>
<reference evidence="1 3" key="2">
    <citation type="submission" date="2018-03" db="EMBL/GenBank/DDBJ databases">
        <title>Genomic Encyclopedia of Archaeal and Bacterial Type Strains, Phase II (KMG-II): from individual species to whole genera.</title>
        <authorList>
            <person name="Goeker M."/>
        </authorList>
    </citation>
    <scope>NUCLEOTIDE SEQUENCE [LARGE SCALE GENOMIC DNA]</scope>
    <source>
        <strain evidence="1 3">DSM 25227</strain>
    </source>
</reference>
<dbReference type="Proteomes" id="UP000251571">
    <property type="component" value="Unassembled WGS sequence"/>
</dbReference>
<evidence type="ECO:0000313" key="3">
    <source>
        <dbReference type="Proteomes" id="UP000245839"/>
    </source>
</evidence>
<dbReference type="EMBL" id="QGDJ01000002">
    <property type="protein sequence ID" value="PWJ21327.1"/>
    <property type="molecule type" value="Genomic_DNA"/>
</dbReference>
<accession>A0A2Y9ACQ6</accession>
<name>A0A2Y9ACQ6_9RHOB</name>
<sequence>MPVGPIFSAVTPKGMHLSQDFLDTAIYIKGDRQDSAKIYDIQLEIEYFTDDLFLINDTGYEIVGAGAPRDFGTSDVSEDGSSLTVADNGWKMAMRDTTITSETVISFDFEATEEAEIYAISFGSWDSSDSPQTYTFQIGGSKIWGKQAFNT</sequence>
<gene>
    <name evidence="1" type="ORF">BCF38_102578</name>
    <name evidence="2" type="ORF">SAMN05421539_102578</name>
</gene>
<evidence type="ECO:0000313" key="2">
    <source>
        <dbReference type="EMBL" id="SSA41756.1"/>
    </source>
</evidence>